<dbReference type="InterPro" id="IPR036737">
    <property type="entry name" value="OmpA-like_sf"/>
</dbReference>
<evidence type="ECO:0000313" key="4">
    <source>
        <dbReference type="EMBL" id="AIL46516.1"/>
    </source>
</evidence>
<dbReference type="STRING" id="1338011.BD94_2741"/>
<dbReference type="eggNOG" id="COG2885">
    <property type="taxonomic scope" value="Bacteria"/>
</dbReference>
<dbReference type="PANTHER" id="PTHR30329">
    <property type="entry name" value="STATOR ELEMENT OF FLAGELLAR MOTOR COMPLEX"/>
    <property type="match status" value="1"/>
</dbReference>
<dbReference type="EMBL" id="CP007547">
    <property type="protein sequence ID" value="AIL46516.1"/>
    <property type="molecule type" value="Genomic_DNA"/>
</dbReference>
<dbReference type="eggNOG" id="COG5403">
    <property type="taxonomic scope" value="Bacteria"/>
</dbReference>
<organism evidence="4 5">
    <name type="scientific">Elizabethkingia anophelis NUHP1</name>
    <dbReference type="NCBI Taxonomy" id="1338011"/>
    <lineage>
        <taxon>Bacteria</taxon>
        <taxon>Pseudomonadati</taxon>
        <taxon>Bacteroidota</taxon>
        <taxon>Flavobacteriia</taxon>
        <taxon>Flavobacteriales</taxon>
        <taxon>Weeksellaceae</taxon>
        <taxon>Elizabethkingia</taxon>
    </lineage>
</organism>
<dbReference type="Proteomes" id="UP000028933">
    <property type="component" value="Chromosome"/>
</dbReference>
<dbReference type="GO" id="GO:0016020">
    <property type="term" value="C:membrane"/>
    <property type="evidence" value="ECO:0007669"/>
    <property type="project" value="UniProtKB-UniRule"/>
</dbReference>
<dbReference type="HOGENOM" id="CLU_047813_0_0_10"/>
<keyword evidence="1" id="KW-0472">Membrane</keyword>
<dbReference type="Pfam" id="PF00691">
    <property type="entry name" value="OmpA"/>
    <property type="match status" value="1"/>
</dbReference>
<reference evidence="4" key="2">
    <citation type="journal article" date="2015" name="Genome Biol. Evol.">
        <title>Complete Genome Sequence and Transcriptomic Analysis of the Novel Pathogen Elizabethkingia anophelis in Response to Oxidative Stress.</title>
        <authorList>
            <person name="Li Y."/>
            <person name="Liu Y."/>
            <person name="Chew S.C."/>
            <person name="Tay M."/>
            <person name="Salido M.M."/>
            <person name="Teo J."/>
            <person name="Lauro F.M."/>
            <person name="Givskov M."/>
            <person name="Yang L."/>
        </authorList>
    </citation>
    <scope>NUCLEOTIDE SEQUENCE</scope>
    <source>
        <strain evidence="4">NUHP1</strain>
    </source>
</reference>
<feature type="domain" description="OmpA-like" evidence="3">
    <location>
        <begin position="323"/>
        <end position="440"/>
    </location>
</feature>
<dbReference type="KEGG" id="eao:BD94_2741"/>
<sequence>MSVNIIDLVKNYLSPGVVSQTATQLGESESGVSKAISAFLPVLVGGIADKAGSTPGLLDQLKGLASSGILSSLGSGSGSGNSVVSGIISSIFGDKIGGILSSVSSFAGIKESSAQSLLGLTSDATLGTIGKYAADNNLDESGFTNLLSGQKSWISSLLPAGLSLGALGLGGVFSGLGEKAEDVKEAVTEKIEDIKNVFTGNDEAPEVTRSGNTYTPPPAGNNGGGGSVWKWLLPLILLGLIGWFLWKQCKAKEDSTTTVTTTESTASGTGSQDSAKTTTTTTTKETTTIDVKGTSLQGFKGGMEESMVNFLNSGKYATTDDETLKTTWYNFDNVNFVIGKADKLEAGSEGQIQNIATILKAFPDAKIKIGGYTDKTGNEAGNLKLSQDRANFIKAELTKLGVGGQILEAKGYGSEHATVAATASNEERAVDRKMAVRFAK</sequence>
<name>A0A077EFV3_9FLAO</name>
<dbReference type="PROSITE" id="PS51123">
    <property type="entry name" value="OMPA_2"/>
    <property type="match status" value="1"/>
</dbReference>
<dbReference type="InterPro" id="IPR006665">
    <property type="entry name" value="OmpA-like"/>
</dbReference>
<accession>A0A077EFV3</accession>
<reference evidence="4" key="1">
    <citation type="journal article" date="2013" name="Lancet">
        <title>First case of E anophelis outbreak in an intensive-care unit.</title>
        <authorList>
            <person name="Teo J."/>
            <person name="Tan S.Y."/>
            <person name="Tay M."/>
            <person name="Ding Y."/>
            <person name="Kjelleberg S."/>
            <person name="Givskov M."/>
            <person name="Lin R.T."/>
            <person name="Yang L."/>
        </authorList>
    </citation>
    <scope>NUCLEOTIDE SEQUENCE [LARGE SCALE GENOMIC DNA]</scope>
    <source>
        <strain evidence="4">NUHP1</strain>
    </source>
</reference>
<dbReference type="CDD" id="cd07185">
    <property type="entry name" value="OmpA_C-like"/>
    <property type="match status" value="1"/>
</dbReference>
<evidence type="ECO:0000256" key="1">
    <source>
        <dbReference type="PROSITE-ProRule" id="PRU00473"/>
    </source>
</evidence>
<evidence type="ECO:0000313" key="5">
    <source>
        <dbReference type="Proteomes" id="UP000028933"/>
    </source>
</evidence>
<dbReference type="InterPro" id="IPR009282">
    <property type="entry name" value="DUF937"/>
</dbReference>
<dbReference type="InterPro" id="IPR050330">
    <property type="entry name" value="Bact_OuterMem_StrucFunc"/>
</dbReference>
<evidence type="ECO:0000256" key="2">
    <source>
        <dbReference type="SAM" id="MobiDB-lite"/>
    </source>
</evidence>
<feature type="region of interest" description="Disordered" evidence="2">
    <location>
        <begin position="202"/>
        <end position="221"/>
    </location>
</feature>
<evidence type="ECO:0000259" key="3">
    <source>
        <dbReference type="PROSITE" id="PS51123"/>
    </source>
</evidence>
<dbReference type="Gene3D" id="3.30.1330.60">
    <property type="entry name" value="OmpA-like domain"/>
    <property type="match status" value="1"/>
</dbReference>
<gene>
    <name evidence="4" type="ORF">BD94_2741</name>
</gene>
<dbReference type="Pfam" id="PF06078">
    <property type="entry name" value="DUF937"/>
    <property type="match status" value="1"/>
</dbReference>
<protein>
    <recommendedName>
        <fullName evidence="3">OmpA-like domain-containing protein</fullName>
    </recommendedName>
</protein>
<dbReference type="PANTHER" id="PTHR30329:SF21">
    <property type="entry name" value="LIPOPROTEIN YIAD-RELATED"/>
    <property type="match status" value="1"/>
</dbReference>
<dbReference type="SUPFAM" id="SSF103088">
    <property type="entry name" value="OmpA-like"/>
    <property type="match status" value="1"/>
</dbReference>
<feature type="region of interest" description="Disordered" evidence="2">
    <location>
        <begin position="256"/>
        <end position="285"/>
    </location>
</feature>
<dbReference type="AlphaFoldDB" id="A0A077EFV3"/>
<proteinExistence type="predicted"/>
<dbReference type="RefSeq" id="WP_024565887.1">
    <property type="nucleotide sequence ID" value="NZ_CP007547.1"/>
</dbReference>